<dbReference type="AlphaFoldDB" id="A0A2H3C6V5"/>
<organism evidence="2 3">
    <name type="scientific">Armillaria solidipes</name>
    <dbReference type="NCBI Taxonomy" id="1076256"/>
    <lineage>
        <taxon>Eukaryota</taxon>
        <taxon>Fungi</taxon>
        <taxon>Dikarya</taxon>
        <taxon>Basidiomycota</taxon>
        <taxon>Agaricomycotina</taxon>
        <taxon>Agaricomycetes</taxon>
        <taxon>Agaricomycetidae</taxon>
        <taxon>Agaricales</taxon>
        <taxon>Marasmiineae</taxon>
        <taxon>Physalacriaceae</taxon>
        <taxon>Armillaria</taxon>
    </lineage>
</organism>
<proteinExistence type="predicted"/>
<sequence>MARSFSARRPVLFLRCWFSIPSMRTRRTRTFELSYIVTSSRLLDGAEVSSVPFALTMEERQTSPRDARSSRLIALISFAFVKNHHSIDDGDQEHLAKEERRSEFYKKPHEDQPDDTVALRLNKAAKHKSVKVIRKNILHRPNRTVKTQDVIHMYVYYCRISELSLVTLTYRPSQPPPPAPGVELYNPQGSSR</sequence>
<reference evidence="3" key="1">
    <citation type="journal article" date="2017" name="Nat. Ecol. Evol.">
        <title>Genome expansion and lineage-specific genetic innovations in the forest pathogenic fungi Armillaria.</title>
        <authorList>
            <person name="Sipos G."/>
            <person name="Prasanna A.N."/>
            <person name="Walter M.C."/>
            <person name="O'Connor E."/>
            <person name="Balint B."/>
            <person name="Krizsan K."/>
            <person name="Kiss B."/>
            <person name="Hess J."/>
            <person name="Varga T."/>
            <person name="Slot J."/>
            <person name="Riley R."/>
            <person name="Boka B."/>
            <person name="Rigling D."/>
            <person name="Barry K."/>
            <person name="Lee J."/>
            <person name="Mihaltcheva S."/>
            <person name="LaButti K."/>
            <person name="Lipzen A."/>
            <person name="Waldron R."/>
            <person name="Moloney N.M."/>
            <person name="Sperisen C."/>
            <person name="Kredics L."/>
            <person name="Vagvoelgyi C."/>
            <person name="Patrignani A."/>
            <person name="Fitzpatrick D."/>
            <person name="Nagy I."/>
            <person name="Doyle S."/>
            <person name="Anderson J.B."/>
            <person name="Grigoriev I.V."/>
            <person name="Gueldener U."/>
            <person name="Muensterkoetter M."/>
            <person name="Nagy L.G."/>
        </authorList>
    </citation>
    <scope>NUCLEOTIDE SEQUENCE [LARGE SCALE GENOMIC DNA]</scope>
    <source>
        <strain evidence="3">28-4</strain>
    </source>
</reference>
<dbReference type="EMBL" id="KZ293415">
    <property type="protein sequence ID" value="PBK77630.1"/>
    <property type="molecule type" value="Genomic_DNA"/>
</dbReference>
<protein>
    <submittedName>
        <fullName evidence="2">Uncharacterized protein</fullName>
    </submittedName>
</protein>
<name>A0A2H3C6V5_9AGAR</name>
<evidence type="ECO:0000256" key="1">
    <source>
        <dbReference type="SAM" id="MobiDB-lite"/>
    </source>
</evidence>
<accession>A0A2H3C6V5</accession>
<feature type="region of interest" description="Disordered" evidence="1">
    <location>
        <begin position="173"/>
        <end position="192"/>
    </location>
</feature>
<keyword evidence="3" id="KW-1185">Reference proteome</keyword>
<dbReference type="Proteomes" id="UP000218334">
    <property type="component" value="Unassembled WGS sequence"/>
</dbReference>
<evidence type="ECO:0000313" key="2">
    <source>
        <dbReference type="EMBL" id="PBK77630.1"/>
    </source>
</evidence>
<gene>
    <name evidence="2" type="ORF">ARMSODRAFT_352</name>
</gene>
<evidence type="ECO:0000313" key="3">
    <source>
        <dbReference type="Proteomes" id="UP000218334"/>
    </source>
</evidence>